<dbReference type="Gene3D" id="1.10.1740.10">
    <property type="match status" value="1"/>
</dbReference>
<dbReference type="InterPro" id="IPR013249">
    <property type="entry name" value="RNA_pol_sigma70_r4_t2"/>
</dbReference>
<dbReference type="PANTHER" id="PTHR43133">
    <property type="entry name" value="RNA POLYMERASE ECF-TYPE SIGMA FACTO"/>
    <property type="match status" value="1"/>
</dbReference>
<dbReference type="Pfam" id="PF08281">
    <property type="entry name" value="Sigma70_r4_2"/>
    <property type="match status" value="1"/>
</dbReference>
<dbReference type="InterPro" id="IPR014284">
    <property type="entry name" value="RNA_pol_sigma-70_dom"/>
</dbReference>
<gene>
    <name evidence="7" type="ORF">FNH21_11045</name>
</gene>
<organism evidence="7 8">
    <name type="scientific">Arthrobacter bussei</name>
    <dbReference type="NCBI Taxonomy" id="2594179"/>
    <lineage>
        <taxon>Bacteria</taxon>
        <taxon>Bacillati</taxon>
        <taxon>Actinomycetota</taxon>
        <taxon>Actinomycetes</taxon>
        <taxon>Micrococcales</taxon>
        <taxon>Micrococcaceae</taxon>
        <taxon>Arthrobacter</taxon>
    </lineage>
</organism>
<evidence type="ECO:0000256" key="2">
    <source>
        <dbReference type="ARBA" id="ARBA00023015"/>
    </source>
</evidence>
<dbReference type="PANTHER" id="PTHR43133:SF66">
    <property type="entry name" value="ECF RNA POLYMERASE SIGMA FACTOR SIGK"/>
    <property type="match status" value="1"/>
</dbReference>
<feature type="domain" description="RNA polymerase sigma-70 region 2" evidence="5">
    <location>
        <begin position="45"/>
        <end position="112"/>
    </location>
</feature>
<dbReference type="NCBIfam" id="TIGR02937">
    <property type="entry name" value="sigma70-ECF"/>
    <property type="match status" value="1"/>
</dbReference>
<sequence length="206" mass="22304">MRPPVRRVRISSPGRDATGVQLPRPDLAALIERVATGNRRAFEELYRRTAGSVYALVRRVLADEAASAEVTRDIYVRVWARAHTYRRTLGSAESWLVSLTHRCAVDGARAAASASTRARGEQPLLPAIAAGAAGHALSLLTPEQVEALELAYFGGLTHADAARTLGVDRSTLRLRVSTALSRLRQGMDVARNPGSPPSILLPRKPR</sequence>
<protein>
    <submittedName>
        <fullName evidence="7">Sigma-70 family RNA polymerase sigma factor</fullName>
    </submittedName>
</protein>
<dbReference type="SUPFAM" id="SSF88946">
    <property type="entry name" value="Sigma2 domain of RNA polymerase sigma factors"/>
    <property type="match status" value="1"/>
</dbReference>
<feature type="domain" description="RNA polymerase sigma factor 70 region 4 type 2" evidence="6">
    <location>
        <begin position="135"/>
        <end position="183"/>
    </location>
</feature>
<name>A0A7X1TP74_9MICC</name>
<evidence type="ECO:0000313" key="7">
    <source>
        <dbReference type="EMBL" id="MPY11246.1"/>
    </source>
</evidence>
<dbReference type="SUPFAM" id="SSF88659">
    <property type="entry name" value="Sigma3 and sigma4 domains of RNA polymerase sigma factors"/>
    <property type="match status" value="1"/>
</dbReference>
<dbReference type="EMBL" id="VJXX01000003">
    <property type="protein sequence ID" value="MPY11246.1"/>
    <property type="molecule type" value="Genomic_DNA"/>
</dbReference>
<dbReference type="InterPro" id="IPR039425">
    <property type="entry name" value="RNA_pol_sigma-70-like"/>
</dbReference>
<dbReference type="Gene3D" id="1.10.10.10">
    <property type="entry name" value="Winged helix-like DNA-binding domain superfamily/Winged helix DNA-binding domain"/>
    <property type="match status" value="1"/>
</dbReference>
<comment type="similarity">
    <text evidence="1">Belongs to the sigma-70 factor family. ECF subfamily.</text>
</comment>
<keyword evidence="2" id="KW-0805">Transcription regulation</keyword>
<comment type="caution">
    <text evidence="7">The sequence shown here is derived from an EMBL/GenBank/DDBJ whole genome shotgun (WGS) entry which is preliminary data.</text>
</comment>
<dbReference type="OrthoDB" id="9784272at2"/>
<evidence type="ECO:0000256" key="4">
    <source>
        <dbReference type="ARBA" id="ARBA00023163"/>
    </source>
</evidence>
<dbReference type="GO" id="GO:0016987">
    <property type="term" value="F:sigma factor activity"/>
    <property type="evidence" value="ECO:0007669"/>
    <property type="project" value="UniProtKB-KW"/>
</dbReference>
<dbReference type="InterPro" id="IPR007627">
    <property type="entry name" value="RNA_pol_sigma70_r2"/>
</dbReference>
<keyword evidence="4" id="KW-0804">Transcription</keyword>
<proteinExistence type="inferred from homology"/>
<dbReference type="InterPro" id="IPR013325">
    <property type="entry name" value="RNA_pol_sigma_r2"/>
</dbReference>
<dbReference type="InterPro" id="IPR013324">
    <property type="entry name" value="RNA_pol_sigma_r3/r4-like"/>
</dbReference>
<evidence type="ECO:0000256" key="1">
    <source>
        <dbReference type="ARBA" id="ARBA00010641"/>
    </source>
</evidence>
<dbReference type="GO" id="GO:0006352">
    <property type="term" value="P:DNA-templated transcription initiation"/>
    <property type="evidence" value="ECO:0007669"/>
    <property type="project" value="InterPro"/>
</dbReference>
<keyword evidence="3" id="KW-0731">Sigma factor</keyword>
<keyword evidence="8" id="KW-1185">Reference proteome</keyword>
<dbReference type="Pfam" id="PF04542">
    <property type="entry name" value="Sigma70_r2"/>
    <property type="match status" value="1"/>
</dbReference>
<dbReference type="GO" id="GO:0003677">
    <property type="term" value="F:DNA binding"/>
    <property type="evidence" value="ECO:0007669"/>
    <property type="project" value="InterPro"/>
</dbReference>
<dbReference type="InterPro" id="IPR036388">
    <property type="entry name" value="WH-like_DNA-bd_sf"/>
</dbReference>
<evidence type="ECO:0000256" key="3">
    <source>
        <dbReference type="ARBA" id="ARBA00023082"/>
    </source>
</evidence>
<evidence type="ECO:0000259" key="5">
    <source>
        <dbReference type="Pfam" id="PF04542"/>
    </source>
</evidence>
<accession>A0A7X1TP74</accession>
<evidence type="ECO:0000259" key="6">
    <source>
        <dbReference type="Pfam" id="PF08281"/>
    </source>
</evidence>
<evidence type="ECO:0000313" key="8">
    <source>
        <dbReference type="Proteomes" id="UP000326464"/>
    </source>
</evidence>
<reference evidence="8" key="1">
    <citation type="submission" date="2019-07" db="EMBL/GenBank/DDBJ databases">
        <title>Arthrobacter KR32 sp. nov., isolated from mountain cheese made of cows milk.</title>
        <authorList>
            <person name="Flegler A."/>
        </authorList>
    </citation>
    <scope>NUCLEOTIDE SEQUENCE [LARGE SCALE GENOMIC DNA]</scope>
    <source>
        <strain evidence="8">KR32</strain>
    </source>
</reference>
<dbReference type="Proteomes" id="UP000326464">
    <property type="component" value="Unassembled WGS sequence"/>
</dbReference>
<dbReference type="AlphaFoldDB" id="A0A7X1TP74"/>